<feature type="transmembrane region" description="Helical" evidence="10">
    <location>
        <begin position="259"/>
        <end position="283"/>
    </location>
</feature>
<dbReference type="Pfam" id="PF00005">
    <property type="entry name" value="ABC_tran"/>
    <property type="match status" value="1"/>
</dbReference>
<dbReference type="GO" id="GO:0005886">
    <property type="term" value="C:plasma membrane"/>
    <property type="evidence" value="ECO:0007669"/>
    <property type="project" value="UniProtKB-SubCell"/>
</dbReference>
<comment type="subcellular location">
    <subcellularLocation>
        <location evidence="1">Cell membrane</location>
        <topology evidence="1">Multi-pass membrane protein</topology>
    </subcellularLocation>
</comment>
<protein>
    <submittedName>
        <fullName evidence="13">ABC transporter ATP-binding protein/permease</fullName>
    </submittedName>
</protein>
<organism evidence="13 14">
    <name type="scientific">Lyngbya confervoides BDU141951</name>
    <dbReference type="NCBI Taxonomy" id="1574623"/>
    <lineage>
        <taxon>Bacteria</taxon>
        <taxon>Bacillati</taxon>
        <taxon>Cyanobacteriota</taxon>
        <taxon>Cyanophyceae</taxon>
        <taxon>Oscillatoriophycideae</taxon>
        <taxon>Oscillatoriales</taxon>
        <taxon>Microcoleaceae</taxon>
        <taxon>Lyngbya</taxon>
    </lineage>
</organism>
<dbReference type="EMBL" id="JTHE03000047">
    <property type="protein sequence ID" value="MCM1982896.1"/>
    <property type="molecule type" value="Genomic_DNA"/>
</dbReference>
<dbReference type="PANTHER" id="PTHR43394:SF1">
    <property type="entry name" value="ATP-BINDING CASSETTE SUB-FAMILY B MEMBER 10, MITOCHONDRIAL"/>
    <property type="match status" value="1"/>
</dbReference>
<keyword evidence="14" id="KW-1185">Reference proteome</keyword>
<evidence type="ECO:0000259" key="12">
    <source>
        <dbReference type="PROSITE" id="PS50929"/>
    </source>
</evidence>
<evidence type="ECO:0000256" key="8">
    <source>
        <dbReference type="ARBA" id="ARBA00023136"/>
    </source>
</evidence>
<evidence type="ECO:0000256" key="2">
    <source>
        <dbReference type="ARBA" id="ARBA00022448"/>
    </source>
</evidence>
<reference evidence="13 14" key="1">
    <citation type="journal article" date="2015" name="Genome Announc.">
        <title>Draft Genome Sequence of Filamentous Marine Cyanobacterium Lyngbya confervoides Strain BDU141951.</title>
        <authorList>
            <person name="Chandrababunaidu M.M."/>
            <person name="Sen D."/>
            <person name="Tripathy S."/>
        </authorList>
    </citation>
    <scope>NUCLEOTIDE SEQUENCE [LARGE SCALE GENOMIC DNA]</scope>
    <source>
        <strain evidence="13 14">BDU141951</strain>
    </source>
</reference>
<evidence type="ECO:0000313" key="13">
    <source>
        <dbReference type="EMBL" id="MCM1982896.1"/>
    </source>
</evidence>
<feature type="domain" description="ABC transmembrane type-1" evidence="12">
    <location>
        <begin position="37"/>
        <end position="319"/>
    </location>
</feature>
<dbReference type="Proteomes" id="UP000031561">
    <property type="component" value="Unassembled WGS sequence"/>
</dbReference>
<feature type="region of interest" description="Disordered" evidence="9">
    <location>
        <begin position="580"/>
        <end position="600"/>
    </location>
</feature>
<keyword evidence="8 10" id="KW-0472">Membrane</keyword>
<dbReference type="Gene3D" id="1.20.1560.10">
    <property type="entry name" value="ABC transporter type 1, transmembrane domain"/>
    <property type="match status" value="1"/>
</dbReference>
<accession>A0ABD4T2A9</accession>
<dbReference type="FunFam" id="3.40.50.300:FF:000299">
    <property type="entry name" value="ABC transporter ATP-binding protein/permease"/>
    <property type="match status" value="1"/>
</dbReference>
<comment type="caution">
    <text evidence="13">The sequence shown here is derived from an EMBL/GenBank/DDBJ whole genome shotgun (WGS) entry which is preliminary data.</text>
</comment>
<keyword evidence="5" id="KW-0547">Nucleotide-binding</keyword>
<keyword evidence="6 13" id="KW-0067">ATP-binding</keyword>
<name>A0ABD4T2A9_9CYAN</name>
<dbReference type="Gene3D" id="3.40.50.300">
    <property type="entry name" value="P-loop containing nucleotide triphosphate hydrolases"/>
    <property type="match status" value="1"/>
</dbReference>
<feature type="transmembrane region" description="Helical" evidence="10">
    <location>
        <begin position="151"/>
        <end position="171"/>
    </location>
</feature>
<dbReference type="SUPFAM" id="SSF52540">
    <property type="entry name" value="P-loop containing nucleoside triphosphate hydrolases"/>
    <property type="match status" value="1"/>
</dbReference>
<evidence type="ECO:0000256" key="6">
    <source>
        <dbReference type="ARBA" id="ARBA00022840"/>
    </source>
</evidence>
<evidence type="ECO:0000313" key="14">
    <source>
        <dbReference type="Proteomes" id="UP000031561"/>
    </source>
</evidence>
<dbReference type="InterPro" id="IPR011527">
    <property type="entry name" value="ABC1_TM_dom"/>
</dbReference>
<dbReference type="InterPro" id="IPR003593">
    <property type="entry name" value="AAA+_ATPase"/>
</dbReference>
<evidence type="ECO:0000256" key="7">
    <source>
        <dbReference type="ARBA" id="ARBA00022989"/>
    </source>
</evidence>
<dbReference type="RefSeq" id="WP_166281635.1">
    <property type="nucleotide sequence ID" value="NZ_JTHE03000047.1"/>
</dbReference>
<dbReference type="InterPro" id="IPR027417">
    <property type="entry name" value="P-loop_NTPase"/>
</dbReference>
<feature type="transmembrane region" description="Helical" evidence="10">
    <location>
        <begin position="72"/>
        <end position="98"/>
    </location>
</feature>
<evidence type="ECO:0000256" key="1">
    <source>
        <dbReference type="ARBA" id="ARBA00004651"/>
    </source>
</evidence>
<dbReference type="InterPro" id="IPR036640">
    <property type="entry name" value="ABC1_TM_sf"/>
</dbReference>
<keyword evidence="7 10" id="KW-1133">Transmembrane helix</keyword>
<feature type="transmembrane region" description="Helical" evidence="10">
    <location>
        <begin position="177"/>
        <end position="199"/>
    </location>
</feature>
<gene>
    <name evidence="13" type="ORF">QQ91_0008680</name>
</gene>
<evidence type="ECO:0000256" key="5">
    <source>
        <dbReference type="ARBA" id="ARBA00022741"/>
    </source>
</evidence>
<dbReference type="PROSITE" id="PS50929">
    <property type="entry name" value="ABC_TM1F"/>
    <property type="match status" value="1"/>
</dbReference>
<dbReference type="Pfam" id="PF00664">
    <property type="entry name" value="ABC_membrane"/>
    <property type="match status" value="1"/>
</dbReference>
<dbReference type="AlphaFoldDB" id="A0ABD4T2A9"/>
<dbReference type="SMART" id="SM00382">
    <property type="entry name" value="AAA"/>
    <property type="match status" value="1"/>
</dbReference>
<keyword evidence="4 10" id="KW-0812">Transmembrane</keyword>
<keyword evidence="3" id="KW-1003">Cell membrane</keyword>
<dbReference type="SUPFAM" id="SSF90123">
    <property type="entry name" value="ABC transporter transmembrane region"/>
    <property type="match status" value="1"/>
</dbReference>
<keyword evidence="2" id="KW-0813">Transport</keyword>
<evidence type="ECO:0000259" key="11">
    <source>
        <dbReference type="PROSITE" id="PS50893"/>
    </source>
</evidence>
<evidence type="ECO:0000256" key="9">
    <source>
        <dbReference type="SAM" id="MobiDB-lite"/>
    </source>
</evidence>
<sequence>MRSRPFPLTLPWKLPLLFKQAGQLLYDALYPQRKQVLGLTVVLFSTIGLQILDPQIIGYFIDTAIAGGSQHLLWRAAGLYLAIALLIQAGTVVTTYLSERIAWQATNRLRLDLAHHCLHLTLPFHHQHPPGSLVDRVDGDVTLLARFFSQFVIHLIGNLLLLLGILVVLWFQHPLAGIILTLFSGGTLAFLCGLHRIALGPWGRYLQVSAEYFGFMGEVLQSREDLVANGASRYVMHRFYQILQRWLPLYQTARLSSTLLWASSVGSFTLGHGIALALAAYLWRQETLSLGSAYLIFHYTQLLSDPIERIREELEGIQQALASVQRVLDLRHTPLPRHAVDPVPIPVAPWSIEFSQVGFRYDTAEQPWALQEVSFQLPAGQVLGLLGQSGSGKSTLAALLLGLYQPQQGQITLEGIPLNHLSLPALRQQMGVVTQSVQLFQASLRDNLTFFNPVISDQHIMAALDHLHLVDWLLGLPQGLDTMLGANGEGISAGQAQMLAFTRILLKNPGLVILDEAASRLDPTAEQWMGQALKSLLQGRTGLIITHRPQTLQQADQILILQGGKVVEYGHRLTLLSHPQSQYGQRLRQDGQTGKSAGQF</sequence>
<dbReference type="InterPro" id="IPR003439">
    <property type="entry name" value="ABC_transporter-like_ATP-bd"/>
</dbReference>
<evidence type="ECO:0000256" key="10">
    <source>
        <dbReference type="SAM" id="Phobius"/>
    </source>
</evidence>
<dbReference type="CDD" id="cd07346">
    <property type="entry name" value="ABC_6TM_exporters"/>
    <property type="match status" value="1"/>
</dbReference>
<dbReference type="GO" id="GO:0005524">
    <property type="term" value="F:ATP binding"/>
    <property type="evidence" value="ECO:0007669"/>
    <property type="project" value="UniProtKB-KW"/>
</dbReference>
<evidence type="ECO:0000256" key="4">
    <source>
        <dbReference type="ARBA" id="ARBA00022692"/>
    </source>
</evidence>
<evidence type="ECO:0000256" key="3">
    <source>
        <dbReference type="ARBA" id="ARBA00022475"/>
    </source>
</evidence>
<dbReference type="PANTHER" id="PTHR43394">
    <property type="entry name" value="ATP-DEPENDENT PERMEASE MDL1, MITOCHONDRIAL"/>
    <property type="match status" value="1"/>
</dbReference>
<dbReference type="PROSITE" id="PS50893">
    <property type="entry name" value="ABC_TRANSPORTER_2"/>
    <property type="match status" value="1"/>
</dbReference>
<feature type="transmembrane region" description="Helical" evidence="10">
    <location>
        <begin position="36"/>
        <end position="52"/>
    </location>
</feature>
<proteinExistence type="predicted"/>
<dbReference type="InterPro" id="IPR039421">
    <property type="entry name" value="Type_1_exporter"/>
</dbReference>
<feature type="domain" description="ABC transporter" evidence="11">
    <location>
        <begin position="352"/>
        <end position="588"/>
    </location>
</feature>